<name>A0A1G7J024_9ACTN</name>
<keyword evidence="2" id="KW-1185">Reference proteome</keyword>
<sequence length="166" mass="18043">MKPFRAARSGELVARLERAEAGILGLLLDQLEQLLTADLDDVGDDPVLGRLFPDGHRSDPELAADYRELTESSLRSAKGDDLAMVRASLPAEGGEVRLDADQAGAWLRTSNDLRLALGTRLDISEETEPPEEVAGEEDQQLAVYYWLTAVQGSLVDALVASRSGRR</sequence>
<accession>A0A1G7J024</accession>
<dbReference type="EMBL" id="FNBT01000002">
    <property type="protein sequence ID" value="SDF18280.1"/>
    <property type="molecule type" value="Genomic_DNA"/>
</dbReference>
<reference evidence="2" key="1">
    <citation type="submission" date="2016-10" db="EMBL/GenBank/DDBJ databases">
        <authorList>
            <person name="Varghese N."/>
            <person name="Submissions S."/>
        </authorList>
    </citation>
    <scope>NUCLEOTIDE SEQUENCE [LARGE SCALE GENOMIC DNA]</scope>
    <source>
        <strain evidence="2">DSM 44268</strain>
    </source>
</reference>
<evidence type="ECO:0000313" key="1">
    <source>
        <dbReference type="EMBL" id="SDF18280.1"/>
    </source>
</evidence>
<dbReference type="RefSeq" id="WP_091764349.1">
    <property type="nucleotide sequence ID" value="NZ_FNBT01000002.1"/>
</dbReference>
<organism evidence="1 2">
    <name type="scientific">Blastococcus aurantiacus</name>
    <dbReference type="NCBI Taxonomy" id="1550231"/>
    <lineage>
        <taxon>Bacteria</taxon>
        <taxon>Bacillati</taxon>
        <taxon>Actinomycetota</taxon>
        <taxon>Actinomycetes</taxon>
        <taxon>Geodermatophilales</taxon>
        <taxon>Geodermatophilaceae</taxon>
        <taxon>Blastococcus</taxon>
    </lineage>
</organism>
<evidence type="ECO:0008006" key="3">
    <source>
        <dbReference type="Google" id="ProtNLM"/>
    </source>
</evidence>
<dbReference type="Pfam" id="PF09438">
    <property type="entry name" value="DUF2017"/>
    <property type="match status" value="1"/>
</dbReference>
<dbReference type="STRING" id="1550231.SAMN05660662_1231"/>
<dbReference type="OrthoDB" id="3268479at2"/>
<dbReference type="Proteomes" id="UP000199406">
    <property type="component" value="Unassembled WGS sequence"/>
</dbReference>
<dbReference type="AlphaFoldDB" id="A0A1G7J024"/>
<gene>
    <name evidence="1" type="ORF">SAMN05660662_1231</name>
</gene>
<protein>
    <recommendedName>
        <fullName evidence="3">DUF2017 domain-containing protein</fullName>
    </recommendedName>
</protein>
<proteinExistence type="predicted"/>
<dbReference type="InterPro" id="IPR018561">
    <property type="entry name" value="AosR"/>
</dbReference>
<evidence type="ECO:0000313" key="2">
    <source>
        <dbReference type="Proteomes" id="UP000199406"/>
    </source>
</evidence>